<proteinExistence type="predicted"/>
<protein>
    <submittedName>
        <fullName evidence="3">Uncharacterized protein</fullName>
    </submittedName>
</protein>
<dbReference type="Gene3D" id="3.40.50.1110">
    <property type="entry name" value="SGNH hydrolase"/>
    <property type="match status" value="1"/>
</dbReference>
<dbReference type="InterPro" id="IPR036514">
    <property type="entry name" value="SGNH_hydro_sf"/>
</dbReference>
<keyword evidence="1" id="KW-0175">Coiled coil</keyword>
<feature type="compositionally biased region" description="Basic and acidic residues" evidence="2">
    <location>
        <begin position="738"/>
        <end position="765"/>
    </location>
</feature>
<dbReference type="SUPFAM" id="SSF52266">
    <property type="entry name" value="SGNH hydrolase"/>
    <property type="match status" value="1"/>
</dbReference>
<name>A0A8D9EXD8_9HEMI</name>
<evidence type="ECO:0000256" key="2">
    <source>
        <dbReference type="SAM" id="MobiDB-lite"/>
    </source>
</evidence>
<feature type="compositionally biased region" description="Basic and acidic residues" evidence="2">
    <location>
        <begin position="449"/>
        <end position="484"/>
    </location>
</feature>
<accession>A0A8D9EXD8</accession>
<feature type="coiled-coil region" evidence="1">
    <location>
        <begin position="92"/>
        <end position="295"/>
    </location>
</feature>
<evidence type="ECO:0000256" key="1">
    <source>
        <dbReference type="SAM" id="Coils"/>
    </source>
</evidence>
<dbReference type="EMBL" id="HBUF01578126">
    <property type="protein sequence ID" value="CAG6769197.1"/>
    <property type="molecule type" value="Transcribed_RNA"/>
</dbReference>
<dbReference type="Gene3D" id="1.10.287.1490">
    <property type="match status" value="1"/>
</dbReference>
<feature type="compositionally biased region" description="Basic and acidic residues" evidence="2">
    <location>
        <begin position="494"/>
        <end position="504"/>
    </location>
</feature>
<feature type="compositionally biased region" description="Polar residues" evidence="2">
    <location>
        <begin position="437"/>
        <end position="448"/>
    </location>
</feature>
<feature type="region of interest" description="Disordered" evidence="2">
    <location>
        <begin position="437"/>
        <end position="514"/>
    </location>
</feature>
<feature type="region of interest" description="Disordered" evidence="2">
    <location>
        <begin position="26"/>
        <end position="45"/>
    </location>
</feature>
<feature type="region of interest" description="Disordered" evidence="2">
    <location>
        <begin position="719"/>
        <end position="779"/>
    </location>
</feature>
<evidence type="ECO:0000313" key="3">
    <source>
        <dbReference type="EMBL" id="CAG6769197.1"/>
    </source>
</evidence>
<organism evidence="3">
    <name type="scientific">Cacopsylla melanoneura</name>
    <dbReference type="NCBI Taxonomy" id="428564"/>
    <lineage>
        <taxon>Eukaryota</taxon>
        <taxon>Metazoa</taxon>
        <taxon>Ecdysozoa</taxon>
        <taxon>Arthropoda</taxon>
        <taxon>Hexapoda</taxon>
        <taxon>Insecta</taxon>
        <taxon>Pterygota</taxon>
        <taxon>Neoptera</taxon>
        <taxon>Paraneoptera</taxon>
        <taxon>Hemiptera</taxon>
        <taxon>Sternorrhyncha</taxon>
        <taxon>Psylloidea</taxon>
        <taxon>Psyllidae</taxon>
        <taxon>Psyllinae</taxon>
        <taxon>Cacopsylla</taxon>
    </lineage>
</organism>
<dbReference type="AlphaFoldDB" id="A0A8D9EXD8"/>
<reference evidence="3" key="1">
    <citation type="submission" date="2021-05" db="EMBL/GenBank/DDBJ databases">
        <authorList>
            <person name="Alioto T."/>
            <person name="Alioto T."/>
            <person name="Gomez Garrido J."/>
        </authorList>
    </citation>
    <scope>NUCLEOTIDE SEQUENCE</scope>
</reference>
<sequence length="863" mass="100785">MSHVSRSRSRAGRIITKKFYGETKQKINGIKSDNGSKETNPEETNQDIDIQIIDTKNKIGNLAEKHKIDEIKHLNIKLFQLIQKKIDGERPKGDEEEEQELLKERIVELETNNTSMKQKILENKTTLDTLISDNNMQIEEMESALKEKDEQIKNQKITITDLENKEKENHGQLEKKENNIQDLTNKNEKLYNEMQTMETELNTLKTTKEEMEIILRENDKIIKEHTNTITDLENEVKKLENSTQELENNNTIKQTELEKEIKTSKEENDGLNFTIDKLQKTIDQLNTKVLSYSQLTVSDEEIDVSYNVPEHVGKKCSAINNKNKYKLNFTPRNNTINNTSMNETINETNEILENHSFICKDSDNAKETVTEKALTNNLTNIILNRTLNEQTNLHSSELNFSMDNSMNTTIKTKNNYRLNLAQEIENCTINTTFDETFREQTQSQPTEQTRNEPDDNQTQKEHQTKKIVENDTKAKEKTIQESEKNPPNANKTTKTKEKQKETLKTHSNASPTQKEILDKLKTLEHTVQQNTKDIVKLKQTKNTFYIIGDSHLRHMQDILEEDKELTSKNKIITKFQPGLGIEQIQQLTPKEGTENENIVISVGTNDLYKTNVETFTKTLTEISKQYSRIILISTPPQACQTTNRDIIKFNTKIKYQCKKLNNIEILNTHTFIKVNHLARDGTHLGWRAKRWLATKISNTIQKKNKEEETLQNSKDQIKNRPHNQHMESNNHNGQPDHGQNKYKELGRQEGPSKTKTPPRKERGKTQETNSKQPRTAPDIYKEQWRKDQKQPWNRNFLRWCQEQNQKWTSFPHSTNYNTTDSRRLQWDKEWPQLRSKNDERAEICTKCQTKTGYVGNNNINFLY</sequence>